<evidence type="ECO:0000256" key="4">
    <source>
        <dbReference type="ARBA" id="ARBA00023125"/>
    </source>
</evidence>
<dbReference type="InterPro" id="IPR014001">
    <property type="entry name" value="Helicase_ATP-bd"/>
</dbReference>
<dbReference type="AlphaFoldDB" id="A0A844ENV7"/>
<keyword evidence="3 7" id="KW-0347">Helicase</keyword>
<evidence type="ECO:0000313" key="7">
    <source>
        <dbReference type="EMBL" id="MSE22450.1"/>
    </source>
</evidence>
<evidence type="ECO:0000256" key="3">
    <source>
        <dbReference type="ARBA" id="ARBA00022806"/>
    </source>
</evidence>
<dbReference type="GO" id="GO:0006281">
    <property type="term" value="P:DNA repair"/>
    <property type="evidence" value="ECO:0007669"/>
    <property type="project" value="UniProtKB-KW"/>
</dbReference>
<dbReference type="Gene3D" id="3.40.50.300">
    <property type="entry name" value="P-loop containing nucleotide triphosphate hydrolases"/>
    <property type="match status" value="1"/>
</dbReference>
<comment type="caution">
    <text evidence="7">The sequence shown here is derived from an EMBL/GenBank/DDBJ whole genome shotgun (WGS) entry which is preliminary data.</text>
</comment>
<dbReference type="PANTHER" id="PTHR47964">
    <property type="entry name" value="ATP-DEPENDENT DNA HELICASE HOMOLOG RECG, CHLOROPLASTIC"/>
    <property type="match status" value="1"/>
</dbReference>
<dbReference type="InterPro" id="IPR027417">
    <property type="entry name" value="P-loop_NTPase"/>
</dbReference>
<dbReference type="PROSITE" id="PS51192">
    <property type="entry name" value="HELICASE_ATP_BIND_1"/>
    <property type="match status" value="1"/>
</dbReference>
<gene>
    <name evidence="7" type="ORF">GKC44_14690</name>
</gene>
<accession>A0A844ENV7</accession>
<keyword evidence="5" id="KW-0234">DNA repair</keyword>
<organism evidence="7 8">
    <name type="scientific">Lentilactobacillus parabuchneri</name>
    <dbReference type="NCBI Taxonomy" id="152331"/>
    <lineage>
        <taxon>Bacteria</taxon>
        <taxon>Bacillati</taxon>
        <taxon>Bacillota</taxon>
        <taxon>Bacilli</taxon>
        <taxon>Lactobacillales</taxon>
        <taxon>Lactobacillaceae</taxon>
        <taxon>Lentilactobacillus</taxon>
    </lineage>
</organism>
<feature type="non-terminal residue" evidence="7">
    <location>
        <position position="143"/>
    </location>
</feature>
<proteinExistence type="predicted"/>
<keyword evidence="3 7" id="KW-0067">ATP-binding</keyword>
<evidence type="ECO:0000256" key="2">
    <source>
        <dbReference type="ARBA" id="ARBA00022801"/>
    </source>
</evidence>
<keyword evidence="4" id="KW-0238">DNA-binding</keyword>
<dbReference type="EMBL" id="WKKY01001123">
    <property type="protein sequence ID" value="MSE22450.1"/>
    <property type="molecule type" value="Genomic_DNA"/>
</dbReference>
<dbReference type="InterPro" id="IPR011545">
    <property type="entry name" value="DEAD/DEAH_box_helicase_dom"/>
</dbReference>
<dbReference type="GO" id="GO:0003677">
    <property type="term" value="F:DNA binding"/>
    <property type="evidence" value="ECO:0007669"/>
    <property type="project" value="UniProtKB-KW"/>
</dbReference>
<keyword evidence="2" id="KW-0378">Hydrolase</keyword>
<dbReference type="PANTHER" id="PTHR47964:SF1">
    <property type="entry name" value="ATP-DEPENDENT DNA HELICASE HOMOLOG RECG, CHLOROPLASTIC"/>
    <property type="match status" value="1"/>
</dbReference>
<dbReference type="Pfam" id="PF00270">
    <property type="entry name" value="DEAD"/>
    <property type="match status" value="1"/>
</dbReference>
<name>A0A844ENV7_9LACO</name>
<evidence type="ECO:0000256" key="1">
    <source>
        <dbReference type="ARBA" id="ARBA00022763"/>
    </source>
</evidence>
<protein>
    <submittedName>
        <fullName evidence="7">DEAD/DEAH box helicase</fullName>
    </submittedName>
</protein>
<feature type="domain" description="Helicase ATP-binding" evidence="6">
    <location>
        <begin position="42"/>
        <end position="143"/>
    </location>
</feature>
<dbReference type="GO" id="GO:0003678">
    <property type="term" value="F:DNA helicase activity"/>
    <property type="evidence" value="ECO:0007669"/>
    <property type="project" value="TreeGrafter"/>
</dbReference>
<evidence type="ECO:0000256" key="5">
    <source>
        <dbReference type="ARBA" id="ARBA00023204"/>
    </source>
</evidence>
<evidence type="ECO:0000313" key="8">
    <source>
        <dbReference type="Proteomes" id="UP000491237"/>
    </source>
</evidence>
<reference evidence="7 8" key="1">
    <citation type="submission" date="2019-11" db="EMBL/GenBank/DDBJ databases">
        <title>Draft Genome Sequence of Plant Growth-Promoting Rhizosphere-Associated Bacteria.</title>
        <authorList>
            <person name="Vasilyev I.Y."/>
            <person name="Radchenko V."/>
            <person name="Ilnitskaya E.V."/>
        </authorList>
    </citation>
    <scope>NUCLEOTIDE SEQUENCE [LARGE SCALE GENOMIC DNA]</scope>
    <source>
        <strain evidence="7 8">VRA_07sq_f</strain>
    </source>
</reference>
<keyword evidence="3 7" id="KW-0547">Nucleotide-binding</keyword>
<keyword evidence="1" id="KW-0227">DNA damage</keyword>
<dbReference type="GO" id="GO:0016787">
    <property type="term" value="F:hydrolase activity"/>
    <property type="evidence" value="ECO:0007669"/>
    <property type="project" value="UniProtKB-KW"/>
</dbReference>
<dbReference type="GO" id="GO:0005524">
    <property type="term" value="F:ATP binding"/>
    <property type="evidence" value="ECO:0007669"/>
    <property type="project" value="InterPro"/>
</dbReference>
<dbReference type="SUPFAM" id="SSF52540">
    <property type="entry name" value="P-loop containing nucleoside triphosphate hydrolases"/>
    <property type="match status" value="1"/>
</dbReference>
<evidence type="ECO:0000259" key="6">
    <source>
        <dbReference type="PROSITE" id="PS51192"/>
    </source>
</evidence>
<dbReference type="InterPro" id="IPR047112">
    <property type="entry name" value="RecG/Mfd"/>
</dbReference>
<sequence length="143" mass="16225">CRESSWGYAYPQDDSLQAEFEAAFPYSETPDQLRSATEIKQDMQRQHPMDRLLVGDVGYGKTEVALRAAFKAIEVGKQVAFLVPTTILAQQHYETMLDRFRDYPISVRVLSRFQTTKQVRETLAGLKDGTVDVVVGTHRLLSK</sequence>
<dbReference type="Proteomes" id="UP000491237">
    <property type="component" value="Unassembled WGS sequence"/>
</dbReference>
<feature type="non-terminal residue" evidence="7">
    <location>
        <position position="1"/>
    </location>
</feature>